<organism evidence="2 3">
    <name type="scientific">Flagellimonas algicola</name>
    <dbReference type="NCBI Taxonomy" id="2583815"/>
    <lineage>
        <taxon>Bacteria</taxon>
        <taxon>Pseudomonadati</taxon>
        <taxon>Bacteroidota</taxon>
        <taxon>Flavobacteriia</taxon>
        <taxon>Flavobacteriales</taxon>
        <taxon>Flavobacteriaceae</taxon>
        <taxon>Flagellimonas</taxon>
    </lineage>
</organism>
<keyword evidence="3" id="KW-1185">Reference proteome</keyword>
<evidence type="ECO:0008006" key="4">
    <source>
        <dbReference type="Google" id="ProtNLM"/>
    </source>
</evidence>
<feature type="signal peptide" evidence="1">
    <location>
        <begin position="1"/>
        <end position="20"/>
    </location>
</feature>
<keyword evidence="1" id="KW-0732">Signal</keyword>
<evidence type="ECO:0000313" key="3">
    <source>
        <dbReference type="Proteomes" id="UP000751614"/>
    </source>
</evidence>
<evidence type="ECO:0000313" key="2">
    <source>
        <dbReference type="EMBL" id="TMU56013.1"/>
    </source>
</evidence>
<evidence type="ECO:0000256" key="1">
    <source>
        <dbReference type="SAM" id="SignalP"/>
    </source>
</evidence>
<dbReference type="Proteomes" id="UP000751614">
    <property type="component" value="Unassembled WGS sequence"/>
</dbReference>
<proteinExistence type="predicted"/>
<comment type="caution">
    <text evidence="2">The sequence shown here is derived from an EMBL/GenBank/DDBJ whole genome shotgun (WGS) entry which is preliminary data.</text>
</comment>
<dbReference type="RefSeq" id="WP_138832015.1">
    <property type="nucleotide sequence ID" value="NZ_VCNI01000001.1"/>
</dbReference>
<accession>A0ABY2WLY2</accession>
<feature type="chain" id="PRO_5046210237" description="Outer membrane protein with beta-barrel domain" evidence="1">
    <location>
        <begin position="21"/>
        <end position="163"/>
    </location>
</feature>
<gene>
    <name evidence="2" type="ORF">FGG15_00275</name>
</gene>
<name>A0ABY2WLY2_9FLAO</name>
<dbReference type="EMBL" id="VCNI01000001">
    <property type="protein sequence ID" value="TMU56013.1"/>
    <property type="molecule type" value="Genomic_DNA"/>
</dbReference>
<sequence length="163" mass="17633">MRRTYLIAIALFTVMFTVNAQDRSNIKAGFSGGIPVGDAENISSFSLGLDFNYHWGVSELVDAGIAASFINAFGDTLPNQTEFEDIQFLPVAGSVRIYPTYHFKFGGDLGYAVGINDGNEGGLFYRPVVGYNITGNTELNVSYTAIQNDGTFAIATVGILFLF</sequence>
<protein>
    <recommendedName>
        <fullName evidence="4">Outer membrane protein with beta-barrel domain</fullName>
    </recommendedName>
</protein>
<reference evidence="2 3" key="1">
    <citation type="submission" date="2019-05" db="EMBL/GenBank/DDBJ databases">
        <title>Flagellimonas sp. AsT0115, sp. nov., isolated from a marine red algae, Asparagopsis taxiformis.</title>
        <authorList>
            <person name="Kim J."/>
            <person name="Jeong S.E."/>
            <person name="Jeon C.O."/>
        </authorList>
    </citation>
    <scope>NUCLEOTIDE SEQUENCE [LARGE SCALE GENOMIC DNA]</scope>
    <source>
        <strain evidence="2 3">AsT0115</strain>
    </source>
</reference>